<accession>A0ABW1IPB8</accession>
<name>A0ABW1IPB8_9BACL</name>
<keyword evidence="2" id="KW-1185">Reference proteome</keyword>
<reference evidence="2" key="1">
    <citation type="journal article" date="2019" name="Int. J. Syst. Evol. Microbiol.">
        <title>The Global Catalogue of Microorganisms (GCM) 10K type strain sequencing project: providing services to taxonomists for standard genome sequencing and annotation.</title>
        <authorList>
            <consortium name="The Broad Institute Genomics Platform"/>
            <consortium name="The Broad Institute Genome Sequencing Center for Infectious Disease"/>
            <person name="Wu L."/>
            <person name="Ma J."/>
        </authorList>
    </citation>
    <scope>NUCLEOTIDE SEQUENCE [LARGE SCALE GENOMIC DNA]</scope>
    <source>
        <strain evidence="2">CCM 8749</strain>
    </source>
</reference>
<evidence type="ECO:0000313" key="1">
    <source>
        <dbReference type="EMBL" id="MFC5986921.1"/>
    </source>
</evidence>
<comment type="caution">
    <text evidence="1">The sequence shown here is derived from an EMBL/GenBank/DDBJ whole genome shotgun (WGS) entry which is preliminary data.</text>
</comment>
<dbReference type="Proteomes" id="UP001596250">
    <property type="component" value="Unassembled WGS sequence"/>
</dbReference>
<organism evidence="1 2">
    <name type="scientific">Marinicrinis lubricantis</name>
    <dbReference type="NCBI Taxonomy" id="2086470"/>
    <lineage>
        <taxon>Bacteria</taxon>
        <taxon>Bacillati</taxon>
        <taxon>Bacillota</taxon>
        <taxon>Bacilli</taxon>
        <taxon>Bacillales</taxon>
        <taxon>Paenibacillaceae</taxon>
    </lineage>
</organism>
<proteinExistence type="predicted"/>
<evidence type="ECO:0000313" key="2">
    <source>
        <dbReference type="Proteomes" id="UP001596250"/>
    </source>
</evidence>
<dbReference type="EMBL" id="JBHSQV010000142">
    <property type="protein sequence ID" value="MFC5986921.1"/>
    <property type="molecule type" value="Genomic_DNA"/>
</dbReference>
<dbReference type="RefSeq" id="WP_379894227.1">
    <property type="nucleotide sequence ID" value="NZ_CBCSCT010000063.1"/>
</dbReference>
<gene>
    <name evidence="1" type="ORF">ACFPXP_10890</name>
</gene>
<sequence length="71" mass="7839">MGSNRPCLDEIYMESRGQLHIGCFGGSSARGASKKEDALLVLKCEEKQWTFAVILDAHHTAQSAKMMIDLI</sequence>
<protein>
    <submittedName>
        <fullName evidence="1">Uncharacterized protein</fullName>
    </submittedName>
</protein>